<keyword evidence="3" id="KW-0479">Metal-binding</keyword>
<accession>A0A5N5JET7</accession>
<dbReference type="GO" id="GO:0140326">
    <property type="term" value="F:ATPase-coupled intramembrane lipid transporter activity"/>
    <property type="evidence" value="ECO:0007669"/>
    <property type="project" value="TreeGrafter"/>
</dbReference>
<reference evidence="11" key="1">
    <citation type="journal article" date="2019" name="Gigascience">
        <title>De novo genome assembly of the endangered Acer yangbiense, a plant species with extremely small populations endemic to Yunnan Province, China.</title>
        <authorList>
            <person name="Yang J."/>
            <person name="Wariss H.M."/>
            <person name="Tao L."/>
            <person name="Zhang R."/>
            <person name="Yun Q."/>
            <person name="Hollingsworth P."/>
            <person name="Dao Z."/>
            <person name="Luo G."/>
            <person name="Guo H."/>
            <person name="Ma Y."/>
            <person name="Sun W."/>
        </authorList>
    </citation>
    <scope>NUCLEOTIDE SEQUENCE [LARGE SCALE GENOMIC DNA]</scope>
    <source>
        <strain evidence="11">cv. br00</strain>
    </source>
</reference>
<organism evidence="10 11">
    <name type="scientific">Salix brachista</name>
    <dbReference type="NCBI Taxonomy" id="2182728"/>
    <lineage>
        <taxon>Eukaryota</taxon>
        <taxon>Viridiplantae</taxon>
        <taxon>Streptophyta</taxon>
        <taxon>Embryophyta</taxon>
        <taxon>Tracheophyta</taxon>
        <taxon>Spermatophyta</taxon>
        <taxon>Magnoliopsida</taxon>
        <taxon>eudicotyledons</taxon>
        <taxon>Gunneridae</taxon>
        <taxon>Pentapetalae</taxon>
        <taxon>rosids</taxon>
        <taxon>fabids</taxon>
        <taxon>Malpighiales</taxon>
        <taxon>Salicaceae</taxon>
        <taxon>Saliceae</taxon>
        <taxon>Salix</taxon>
    </lineage>
</organism>
<keyword evidence="2 8" id="KW-0812">Transmembrane</keyword>
<dbReference type="SUPFAM" id="SSF81660">
    <property type="entry name" value="Metal cation-transporting ATPase, ATP-binding domain N"/>
    <property type="match status" value="1"/>
</dbReference>
<evidence type="ECO:0000256" key="8">
    <source>
        <dbReference type="SAM" id="Phobius"/>
    </source>
</evidence>
<dbReference type="Pfam" id="PF13246">
    <property type="entry name" value="Cation_ATPase"/>
    <property type="match status" value="1"/>
</dbReference>
<dbReference type="GO" id="GO:0000166">
    <property type="term" value="F:nucleotide binding"/>
    <property type="evidence" value="ECO:0007669"/>
    <property type="project" value="InterPro"/>
</dbReference>
<feature type="transmembrane region" description="Helical" evidence="8">
    <location>
        <begin position="727"/>
        <end position="746"/>
    </location>
</feature>
<dbReference type="InterPro" id="IPR023299">
    <property type="entry name" value="ATPase_P-typ_cyto_dom_N"/>
</dbReference>
<gene>
    <name evidence="10" type="ORF">DKX38_026441</name>
</gene>
<keyword evidence="6 8" id="KW-0472">Membrane</keyword>
<keyword evidence="5 8" id="KW-1133">Transmembrane helix</keyword>
<dbReference type="InterPro" id="IPR036412">
    <property type="entry name" value="HAD-like_sf"/>
</dbReference>
<dbReference type="Proteomes" id="UP000326939">
    <property type="component" value="Chromosome 17"/>
</dbReference>
<feature type="transmembrane region" description="Helical" evidence="8">
    <location>
        <begin position="758"/>
        <end position="782"/>
    </location>
</feature>
<dbReference type="AlphaFoldDB" id="A0A5N5JET7"/>
<dbReference type="PANTHER" id="PTHR24092:SF19">
    <property type="entry name" value="PHOSPHOLIPID-TRANSPORTING ATPASE"/>
    <property type="match status" value="1"/>
</dbReference>
<proteinExistence type="predicted"/>
<dbReference type="PANTHER" id="PTHR24092">
    <property type="entry name" value="PROBABLE PHOSPHOLIPID-TRANSPORTING ATPASE"/>
    <property type="match status" value="1"/>
</dbReference>
<dbReference type="PROSITE" id="PS00154">
    <property type="entry name" value="ATPASE_E1_E2"/>
    <property type="match status" value="1"/>
</dbReference>
<dbReference type="SUPFAM" id="SSF81665">
    <property type="entry name" value="Calcium ATPase, transmembrane domain M"/>
    <property type="match status" value="1"/>
</dbReference>
<evidence type="ECO:0000256" key="1">
    <source>
        <dbReference type="ARBA" id="ARBA00004141"/>
    </source>
</evidence>
<feature type="transmembrane region" description="Helical" evidence="8">
    <location>
        <begin position="548"/>
        <end position="571"/>
    </location>
</feature>
<evidence type="ECO:0000256" key="4">
    <source>
        <dbReference type="ARBA" id="ARBA00022842"/>
    </source>
</evidence>
<feature type="transmembrane region" description="Helical" evidence="8">
    <location>
        <begin position="794"/>
        <end position="815"/>
    </location>
</feature>
<evidence type="ECO:0000256" key="7">
    <source>
        <dbReference type="SAM" id="MobiDB-lite"/>
    </source>
</evidence>
<dbReference type="InterPro" id="IPR018303">
    <property type="entry name" value="ATPase_P-typ_P_site"/>
</dbReference>
<evidence type="ECO:0000313" key="11">
    <source>
        <dbReference type="Proteomes" id="UP000326939"/>
    </source>
</evidence>
<dbReference type="GO" id="GO:0046872">
    <property type="term" value="F:metal ion binding"/>
    <property type="evidence" value="ECO:0007669"/>
    <property type="project" value="UniProtKB-KW"/>
</dbReference>
<evidence type="ECO:0000313" key="10">
    <source>
        <dbReference type="EMBL" id="KAB5515793.1"/>
    </source>
</evidence>
<feature type="region of interest" description="Disordered" evidence="7">
    <location>
        <begin position="866"/>
        <end position="889"/>
    </location>
</feature>
<feature type="domain" description="P-type ATPase C-terminal" evidence="9">
    <location>
        <begin position="636"/>
        <end position="822"/>
    </location>
</feature>
<keyword evidence="4" id="KW-0460">Magnesium</keyword>
<protein>
    <recommendedName>
        <fullName evidence="9">P-type ATPase C-terminal domain-containing protein</fullName>
    </recommendedName>
</protein>
<feature type="transmembrane region" description="Helical" evidence="8">
    <location>
        <begin position="699"/>
        <end position="720"/>
    </location>
</feature>
<name>A0A5N5JET7_9ROSI</name>
<dbReference type="SUPFAM" id="SSF56784">
    <property type="entry name" value="HAD-like"/>
    <property type="match status" value="1"/>
</dbReference>
<dbReference type="PRINTS" id="PR00119">
    <property type="entry name" value="CATATPASE"/>
</dbReference>
<dbReference type="Gene3D" id="3.40.50.1000">
    <property type="entry name" value="HAD superfamily/HAD-like"/>
    <property type="match status" value="1"/>
</dbReference>
<dbReference type="GO" id="GO:0005886">
    <property type="term" value="C:plasma membrane"/>
    <property type="evidence" value="ECO:0007669"/>
    <property type="project" value="TreeGrafter"/>
</dbReference>
<evidence type="ECO:0000256" key="5">
    <source>
        <dbReference type="ARBA" id="ARBA00022989"/>
    </source>
</evidence>
<evidence type="ECO:0000256" key="6">
    <source>
        <dbReference type="ARBA" id="ARBA00023136"/>
    </source>
</evidence>
<evidence type="ECO:0000259" key="9">
    <source>
        <dbReference type="Pfam" id="PF16212"/>
    </source>
</evidence>
<evidence type="ECO:0000256" key="2">
    <source>
        <dbReference type="ARBA" id="ARBA00022692"/>
    </source>
</evidence>
<dbReference type="InterPro" id="IPR023214">
    <property type="entry name" value="HAD_sf"/>
</dbReference>
<dbReference type="Gene3D" id="3.40.1110.10">
    <property type="entry name" value="Calcium-transporting ATPase, cytoplasmic domain N"/>
    <property type="match status" value="1"/>
</dbReference>
<comment type="subcellular location">
    <subcellularLocation>
        <location evidence="1">Membrane</location>
        <topology evidence="1">Multi-pass membrane protein</topology>
    </subcellularLocation>
</comment>
<dbReference type="FunFam" id="3.40.1110.10:FF:000033">
    <property type="entry name" value="Phospholipid-transporting ATPase"/>
    <property type="match status" value="1"/>
</dbReference>
<sequence>MYSISIAVELNYAISIFDTSFSGNETKLGMSRGIPEPKLTAMDAMIDKLTGAIFVFQIVVVIVLGIAGNVWKDTEARKQWYVLYPDNDPWYELLVIPLRFELLCSIMIPISIKASLHNVVSLDLVKSLYAKFIDWDREMIDLETDTPSHATNTAISEDLGQVEYILTDKTGTLTENKMVFRICCISGNFYGNEAGDASKDKQLLNAISSGSPDVVRFLTVMAICNTVIPVRSNIISSLALSVCSKTGAIVYKAQSQDEDALVHAAAKLNMVLTDKNGNILELRFNTLAIQYEVLETLEFTSDRKRMSVVVRDCQNGKILLLSKGADEAILPCASAGQQTRIFNEAVEQYSQLGLRTLCLAWRELKEDEYEEWSFMFREANSTLVDREWRIAEVCQRLEHDLEVLGVTAIEDRLQDGVPETIYTLRKAGINFWMLTGDKQNTAIQIALSCNFISPEPKGQLLLIDGKTEEEIGRSLERVLLTMRTTASEPKDVAFVIDGWALEIALKHYWKAFTELAILSRTAICCRVTPSQKAQVGTLRFRPVIHISYFWFACALVFSVAMLSVNTMHYVISSLLSLVSRQNSIVLVQILKSCDYRTLAIGDGGNDVRMIQQADIGVGISGREGLQAARAADYSIGSVSGTSLFNSVSLMAYNVFYTSIPVLVSVLDKDLSEETVMQHPQILFYCQAGRLLNPSTFAGWFGRSLFHAVVVFVISIHAYAFEKSEMEEVGMVALSGCIWLQAFVVTLETNSFTILQHLAIWGNLIAFYVINWIVCAIPSSGMYTIMFRLCGQPSYWLTILLMVAAGMGPILAIKYFRYTYRPSKINTLQQAERLGGPILSLGNIEPQQRLIEKEVAPLSITQPKNRNPVYEPLLSDSPSTRRSFGQGTPFDFFQSQSRLSSSYSRNCKDN</sequence>
<dbReference type="GO" id="GO:0045332">
    <property type="term" value="P:phospholipid translocation"/>
    <property type="evidence" value="ECO:0007669"/>
    <property type="project" value="TreeGrafter"/>
</dbReference>
<dbReference type="Pfam" id="PF16212">
    <property type="entry name" value="PhoLip_ATPase_C"/>
    <property type="match status" value="1"/>
</dbReference>
<feature type="compositionally biased region" description="Polar residues" evidence="7">
    <location>
        <begin position="875"/>
        <end position="885"/>
    </location>
</feature>
<evidence type="ECO:0000256" key="3">
    <source>
        <dbReference type="ARBA" id="ARBA00022723"/>
    </source>
</evidence>
<dbReference type="EMBL" id="VDCV01000017">
    <property type="protein sequence ID" value="KAB5515793.1"/>
    <property type="molecule type" value="Genomic_DNA"/>
</dbReference>
<dbReference type="InterPro" id="IPR023298">
    <property type="entry name" value="ATPase_P-typ_TM_dom_sf"/>
</dbReference>
<dbReference type="InterPro" id="IPR032630">
    <property type="entry name" value="P_typ_ATPase_c"/>
</dbReference>
<keyword evidence="11" id="KW-1185">Reference proteome</keyword>
<feature type="transmembrane region" description="Helical" evidence="8">
    <location>
        <begin position="49"/>
        <end position="71"/>
    </location>
</feature>
<comment type="caution">
    <text evidence="10">The sequence shown here is derived from an EMBL/GenBank/DDBJ whole genome shotgun (WGS) entry which is preliminary data.</text>
</comment>